<reference evidence="4 5" key="1">
    <citation type="journal article" date="2019" name="Int. J. Syst. Evol. Microbiol.">
        <title>The Global Catalogue of Microorganisms (GCM) 10K type strain sequencing project: providing services to taxonomists for standard genome sequencing and annotation.</title>
        <authorList>
            <consortium name="The Broad Institute Genomics Platform"/>
            <consortium name="The Broad Institute Genome Sequencing Center for Infectious Disease"/>
            <person name="Wu L."/>
            <person name="Ma J."/>
        </authorList>
    </citation>
    <scope>NUCLEOTIDE SEQUENCE [LARGE SCALE GENOMIC DNA]</scope>
    <source>
        <strain evidence="4 5">GX26</strain>
    </source>
</reference>
<feature type="region of interest" description="Disordered" evidence="1">
    <location>
        <begin position="246"/>
        <end position="291"/>
    </location>
</feature>
<accession>A0ABD5VMU4</accession>
<dbReference type="InterPro" id="IPR006037">
    <property type="entry name" value="RCK_C"/>
</dbReference>
<sequence>MASLPVEFLFGIYLGLLTGIVPAFVSGTLGFFFKYLTGVTLPGLGVVVLAVAIAGINGGLMGLLDPAVASSPRVVTAIIVVMMLSLYAHSQGDKLGVALPKRFSLRRLRERTLSADVLDVFGGVTVTITGAVGDVEGYPPLPADLRGKIAESTWSFPGDLPISELESRLADRLRTEFDLADVSVTVDSGGRASVSAAPPTGTLSRSVPKGKRAVSITALLPTGVARGDEVVATTEDASVRAMVLSARTTGDDPPESRPAVTPPDEDVVTDGGTDEVGPAAPVAAPTTDGGEGRITLAVDRGEATTLLSADRARVRVCSRGTHREFELVSLLRRAGNRFRRVTVRADGALDGTTIGGASVRDAYGVAILAVRESTPSTTAKKRGGESVESRWRFSPRGDVALAAGDELFVVGRTDALDAFVEVVA</sequence>
<keyword evidence="2" id="KW-0812">Transmembrane</keyword>
<feature type="domain" description="RCK C-terminal" evidence="3">
    <location>
        <begin position="325"/>
        <end position="424"/>
    </location>
</feature>
<evidence type="ECO:0000259" key="3">
    <source>
        <dbReference type="PROSITE" id="PS51202"/>
    </source>
</evidence>
<protein>
    <submittedName>
        <fullName evidence="4">TrkA C-terminal domain-containing protein</fullName>
    </submittedName>
</protein>
<dbReference type="Pfam" id="PF26503">
    <property type="entry name" value="DUF8167_3rd"/>
    <property type="match status" value="1"/>
</dbReference>
<evidence type="ECO:0000313" key="5">
    <source>
        <dbReference type="Proteomes" id="UP001596395"/>
    </source>
</evidence>
<feature type="transmembrane region" description="Helical" evidence="2">
    <location>
        <begin position="12"/>
        <end position="32"/>
    </location>
</feature>
<dbReference type="PROSITE" id="PS51202">
    <property type="entry name" value="RCK_C"/>
    <property type="match status" value="1"/>
</dbReference>
<dbReference type="InterPro" id="IPR058604">
    <property type="entry name" value="DUF8167_3rd"/>
</dbReference>
<dbReference type="SUPFAM" id="SSF116726">
    <property type="entry name" value="TrkA C-terminal domain-like"/>
    <property type="match status" value="1"/>
</dbReference>
<name>A0ABD5VMU4_9EURY</name>
<keyword evidence="2" id="KW-1133">Transmembrane helix</keyword>
<dbReference type="InterPro" id="IPR058603">
    <property type="entry name" value="DUF8167_2nd"/>
</dbReference>
<proteinExistence type="predicted"/>
<gene>
    <name evidence="4" type="ORF">ACFQGB_20920</name>
</gene>
<dbReference type="Pfam" id="PF26501">
    <property type="entry name" value="DUF8167"/>
    <property type="match status" value="1"/>
</dbReference>
<keyword evidence="2" id="KW-0472">Membrane</keyword>
<evidence type="ECO:0000256" key="2">
    <source>
        <dbReference type="SAM" id="Phobius"/>
    </source>
</evidence>
<dbReference type="InterPro" id="IPR036721">
    <property type="entry name" value="RCK_C_sf"/>
</dbReference>
<dbReference type="Proteomes" id="UP001596395">
    <property type="component" value="Unassembled WGS sequence"/>
</dbReference>
<dbReference type="InterPro" id="IPR058480">
    <property type="entry name" value="DUF8167_N"/>
</dbReference>
<evidence type="ECO:0000256" key="1">
    <source>
        <dbReference type="SAM" id="MobiDB-lite"/>
    </source>
</evidence>
<comment type="caution">
    <text evidence="4">The sequence shown here is derived from an EMBL/GenBank/DDBJ whole genome shotgun (WGS) entry which is preliminary data.</text>
</comment>
<dbReference type="Pfam" id="PF02080">
    <property type="entry name" value="TrkA_C"/>
    <property type="match status" value="1"/>
</dbReference>
<dbReference type="Pfam" id="PF26502">
    <property type="entry name" value="DUF8167_2nd"/>
    <property type="match status" value="1"/>
</dbReference>
<dbReference type="AlphaFoldDB" id="A0ABD5VMU4"/>
<feature type="transmembrane region" description="Helical" evidence="2">
    <location>
        <begin position="44"/>
        <end position="64"/>
    </location>
</feature>
<dbReference type="RefSeq" id="WP_336352261.1">
    <property type="nucleotide sequence ID" value="NZ_JAZAQL010000006.1"/>
</dbReference>
<keyword evidence="5" id="KW-1185">Reference proteome</keyword>
<dbReference type="EMBL" id="JBHSXN010000006">
    <property type="protein sequence ID" value="MFC6955332.1"/>
    <property type="molecule type" value="Genomic_DNA"/>
</dbReference>
<dbReference type="Gene3D" id="3.30.70.1450">
    <property type="entry name" value="Regulator of K+ conductance, C-terminal domain"/>
    <property type="match status" value="1"/>
</dbReference>
<evidence type="ECO:0000313" key="4">
    <source>
        <dbReference type="EMBL" id="MFC6955332.1"/>
    </source>
</evidence>
<organism evidence="4 5">
    <name type="scientific">Halorubellus litoreus</name>
    <dbReference type="NCBI Taxonomy" id="755308"/>
    <lineage>
        <taxon>Archaea</taxon>
        <taxon>Methanobacteriati</taxon>
        <taxon>Methanobacteriota</taxon>
        <taxon>Stenosarchaea group</taxon>
        <taxon>Halobacteria</taxon>
        <taxon>Halobacteriales</taxon>
        <taxon>Halorubellaceae</taxon>
        <taxon>Halorubellus</taxon>
    </lineage>
</organism>